<proteinExistence type="predicted"/>
<dbReference type="InterPro" id="IPR021961">
    <property type="entry name" value="McrB_DNA-bd"/>
</dbReference>
<feature type="domain" description="Protein NO VEIN C-terminal" evidence="2">
    <location>
        <begin position="254"/>
        <end position="327"/>
    </location>
</feature>
<organism evidence="3 4">
    <name type="scientific">Actinocorallia libanotica</name>
    <dbReference type="NCBI Taxonomy" id="46162"/>
    <lineage>
        <taxon>Bacteria</taxon>
        <taxon>Bacillati</taxon>
        <taxon>Actinomycetota</taxon>
        <taxon>Actinomycetes</taxon>
        <taxon>Streptosporangiales</taxon>
        <taxon>Thermomonosporaceae</taxon>
        <taxon>Actinocorallia</taxon>
    </lineage>
</organism>
<comment type="caution">
    <text evidence="3">The sequence shown here is derived from an EMBL/GenBank/DDBJ whole genome shotgun (WGS) entry which is preliminary data.</text>
</comment>
<dbReference type="Gene3D" id="3.30.920.90">
    <property type="match status" value="1"/>
</dbReference>
<accession>A0ABP4BU32</accession>
<protein>
    <submittedName>
        <fullName evidence="3">DUF3578 domain-containing protein</fullName>
    </submittedName>
</protein>
<reference evidence="4" key="1">
    <citation type="journal article" date="2019" name="Int. J. Syst. Evol. Microbiol.">
        <title>The Global Catalogue of Microorganisms (GCM) 10K type strain sequencing project: providing services to taxonomists for standard genome sequencing and annotation.</title>
        <authorList>
            <consortium name="The Broad Institute Genomics Platform"/>
            <consortium name="The Broad Institute Genome Sequencing Center for Infectious Disease"/>
            <person name="Wu L."/>
            <person name="Ma J."/>
        </authorList>
    </citation>
    <scope>NUCLEOTIDE SEQUENCE [LARGE SCALE GENOMIC DNA]</scope>
    <source>
        <strain evidence="4">JCM 10696</strain>
    </source>
</reference>
<dbReference type="RefSeq" id="WP_344241974.1">
    <property type="nucleotide sequence ID" value="NZ_BAAAHH010000013.1"/>
</dbReference>
<keyword evidence="4" id="KW-1185">Reference proteome</keyword>
<evidence type="ECO:0000259" key="2">
    <source>
        <dbReference type="Pfam" id="PF13020"/>
    </source>
</evidence>
<evidence type="ECO:0000259" key="1">
    <source>
        <dbReference type="Pfam" id="PF12102"/>
    </source>
</evidence>
<feature type="domain" description="Type IV methyl-directed restriction enzyme EcoKMcrB subunit DNA-binding" evidence="1">
    <location>
        <begin position="25"/>
        <end position="192"/>
    </location>
</feature>
<evidence type="ECO:0000313" key="4">
    <source>
        <dbReference type="Proteomes" id="UP001500665"/>
    </source>
</evidence>
<gene>
    <name evidence="3" type="ORF">GCM10009550_35810</name>
</gene>
<dbReference type="Pfam" id="PF13020">
    <property type="entry name" value="NOV_C"/>
    <property type="match status" value="1"/>
</dbReference>
<sequence length="368" mass="41001">MDGLLLETLDLQRFWTAKSTPKMERRGILVRNEIPAWIRERLGQLEAAVGIADEKLQVEGRDATGLKSEVPWARVYSEDRSPSATTGWYLVYLFSAGGDRVYLTLIQGSTRWTGQQYAPREPRELMARARWARSILEPHIAGRTDLLEKIKLDIVRSKVGGSYEKGSVLSIEYSREKIPGPHELEDDLRFMAGLLGVVYRAEDDAAYVPGDTPPEVVEVEVAAARAAGRRRPVHAQRQGRGLNAEERKAVELHGVRLATEHFQSEGWAVKDVGATESYDLLLDRGVEHLHVEVKGTTSLGQQIVLTRAEVEKQLELHPANALVIVHSIDLDRTTTPPTASGGTLHCIRPWSIGEEDLSIISYVYKTGL</sequence>
<dbReference type="Proteomes" id="UP001500665">
    <property type="component" value="Unassembled WGS sequence"/>
</dbReference>
<dbReference type="Pfam" id="PF12102">
    <property type="entry name" value="MrcB_N"/>
    <property type="match status" value="1"/>
</dbReference>
<name>A0ABP4BU32_9ACTN</name>
<dbReference type="EMBL" id="BAAAHH010000013">
    <property type="protein sequence ID" value="GAA0953605.1"/>
    <property type="molecule type" value="Genomic_DNA"/>
</dbReference>
<dbReference type="InterPro" id="IPR024975">
    <property type="entry name" value="NOV_C"/>
</dbReference>
<evidence type="ECO:0000313" key="3">
    <source>
        <dbReference type="EMBL" id="GAA0953605.1"/>
    </source>
</evidence>